<dbReference type="SUPFAM" id="SSF53756">
    <property type="entry name" value="UDP-Glycosyltransferase/glycogen phosphorylase"/>
    <property type="match status" value="1"/>
</dbReference>
<dbReference type="PANTHER" id="PTHR43174:SF2">
    <property type="entry name" value="UDP-N-ACETYLGLUCOSAMINE 2-EPIMERASE"/>
    <property type="match status" value="1"/>
</dbReference>
<evidence type="ECO:0000256" key="2">
    <source>
        <dbReference type="ARBA" id="ARBA00036080"/>
    </source>
</evidence>
<dbReference type="EMBL" id="AP028961">
    <property type="protein sequence ID" value="BET44705.1"/>
    <property type="molecule type" value="Genomic_DNA"/>
</dbReference>
<evidence type="ECO:0000256" key="6">
    <source>
        <dbReference type="RuleBase" id="RU003513"/>
    </source>
</evidence>
<sequence>MKILIILGTRPEAIKMAPLIQAILKDSHFILKICVTAQHREMLDQVLHIFDIKPDYDLNIMKSKQNLTDITCRVLNKVQPVLQSFKPDIVLVHGDTTTTMASTLAAFYQRITVGHIEAGLRTGNIYSPWPEEINRKIVSNIARYHFAPTAYSKKNLQRELIPSNRIFLTGNTIIDSLHWIINKIDNNLKIQKKLSMKYKFINFNKKILLVTGHRRENMYGGFENICYALVKIATLYFNEIQIIYTIHLNPKISHIIRNILSGTKNIFLIKPQNYLSFIYLMYNAYIILTDSGGIQEEATALGKPILVMRDTTERPEAIKIGTTILVGTNTKKIIKSVQELLTNQNKYKKMSSSSEIFGNGQASHLIINALKNIR</sequence>
<dbReference type="AlphaFoldDB" id="A0AAT9G4S0"/>
<dbReference type="FunFam" id="3.40.50.2000:FF:000043">
    <property type="entry name" value="UDP-N-acetylglucosamine 2-epimerase"/>
    <property type="match status" value="1"/>
</dbReference>
<reference evidence="8" key="2">
    <citation type="submission" date="2023-10" db="EMBL/GenBank/DDBJ databases">
        <authorList>
            <person name="Koga R."/>
            <person name="Fukatsu T."/>
        </authorList>
    </citation>
    <scope>NUCLEOTIDE SEQUENCE</scope>
    <source>
        <strain evidence="8">Kw-01</strain>
    </source>
</reference>
<accession>A0AAT9G4S0</accession>
<reference evidence="8" key="1">
    <citation type="journal article" date="2023" name="Front. Microbiol.">
        <title>Genome analysis of Candidatus Aschnera chinzeii, the bacterial endosymbiont of the blood-sucking bat fly Penicillidia jenynsii (Insecta: Diptera: Nycteribiidae).</title>
        <authorList>
            <person name="Koga R."/>
            <person name="Moriyama M."/>
            <person name="Nozaki T."/>
            <person name="Fukatsu T."/>
        </authorList>
    </citation>
    <scope>NUCLEOTIDE SEQUENCE</scope>
    <source>
        <strain evidence="8">Kw-01</strain>
    </source>
</reference>
<name>A0AAT9G4S0_9ENTR</name>
<dbReference type="Gene3D" id="3.40.50.2000">
    <property type="entry name" value="Glycogen Phosphorylase B"/>
    <property type="match status" value="2"/>
</dbReference>
<keyword evidence="1 6" id="KW-0413">Isomerase</keyword>
<organism evidence="8">
    <name type="scientific">Candidatus Aschnera chinzeii</name>
    <dbReference type="NCBI Taxonomy" id="1485666"/>
    <lineage>
        <taxon>Bacteria</taxon>
        <taxon>Pseudomonadati</taxon>
        <taxon>Pseudomonadota</taxon>
        <taxon>Gammaproteobacteria</taxon>
        <taxon>Enterobacterales</taxon>
        <taxon>Enterobacteriaceae</taxon>
        <taxon>Candidatus Aschnera</taxon>
    </lineage>
</organism>
<dbReference type="InterPro" id="IPR029767">
    <property type="entry name" value="WecB-like"/>
</dbReference>
<comment type="similarity">
    <text evidence="3 6">Belongs to the UDP-N-acetylglucosamine 2-epimerase family.</text>
</comment>
<dbReference type="Pfam" id="PF02350">
    <property type="entry name" value="Epimerase_2"/>
    <property type="match status" value="1"/>
</dbReference>
<evidence type="ECO:0000313" key="8">
    <source>
        <dbReference type="EMBL" id="BET44705.1"/>
    </source>
</evidence>
<protein>
    <recommendedName>
        <fullName evidence="5">UDP-N-acetylglucosamine 2-epimerase</fullName>
        <ecNumber evidence="4">5.1.3.14</ecNumber>
    </recommendedName>
</protein>
<evidence type="ECO:0000256" key="5">
    <source>
        <dbReference type="ARBA" id="ARBA00074883"/>
    </source>
</evidence>
<dbReference type="CDD" id="cd03786">
    <property type="entry name" value="GTB_UDP-GlcNAc_2-Epimerase"/>
    <property type="match status" value="1"/>
</dbReference>
<dbReference type="GO" id="GO:0008761">
    <property type="term" value="F:UDP-N-acetylglucosamine 2-epimerase activity"/>
    <property type="evidence" value="ECO:0007669"/>
    <property type="project" value="UniProtKB-EC"/>
</dbReference>
<evidence type="ECO:0000256" key="3">
    <source>
        <dbReference type="ARBA" id="ARBA00038209"/>
    </source>
</evidence>
<dbReference type="EC" id="5.1.3.14" evidence="4"/>
<evidence type="ECO:0000256" key="4">
    <source>
        <dbReference type="ARBA" id="ARBA00038858"/>
    </source>
</evidence>
<dbReference type="PANTHER" id="PTHR43174">
    <property type="entry name" value="UDP-N-ACETYLGLUCOSAMINE 2-EPIMERASE"/>
    <property type="match status" value="1"/>
</dbReference>
<gene>
    <name evidence="8" type="primary">wecB</name>
    <name evidence="8" type="ORF">ACHINZ_3770</name>
</gene>
<proteinExistence type="inferred from homology"/>
<comment type="catalytic activity">
    <reaction evidence="2">
        <text>UDP-N-acetyl-alpha-D-glucosamine = UDP-N-acetyl-alpha-D-mannosamine</text>
        <dbReference type="Rhea" id="RHEA:17213"/>
        <dbReference type="ChEBI" id="CHEBI:57705"/>
        <dbReference type="ChEBI" id="CHEBI:68623"/>
        <dbReference type="EC" id="5.1.3.14"/>
    </reaction>
</comment>
<evidence type="ECO:0000256" key="1">
    <source>
        <dbReference type="ARBA" id="ARBA00023235"/>
    </source>
</evidence>
<dbReference type="InterPro" id="IPR003331">
    <property type="entry name" value="UDP_GlcNAc_Epimerase_2_dom"/>
</dbReference>
<feature type="domain" description="UDP-N-acetylglucosamine 2-epimerase" evidence="7">
    <location>
        <begin position="22"/>
        <end position="371"/>
    </location>
</feature>
<evidence type="ECO:0000259" key="7">
    <source>
        <dbReference type="Pfam" id="PF02350"/>
    </source>
</evidence>
<dbReference type="NCBIfam" id="TIGR00236">
    <property type="entry name" value="wecB"/>
    <property type="match status" value="1"/>
</dbReference>